<sequence>MESQHKVKDKDLEIFKDQQIIEWRNKVRSTIVKWRWERSESIPGCPNKHPRLAAKQKEKPKDAKQGENCKTTACSRAPESHNKKGKKQKRSTNNKKDDKKKNKKGKKKSKKRNEDDSDETSSDESSEDSDEYSDSSADTMESIAIGGEVCKNCSRGKVDQLFVESKADDFGFQEYVPQRKP</sequence>
<proteinExistence type="predicted"/>
<feature type="compositionally biased region" description="Basic and acidic residues" evidence="1">
    <location>
        <begin position="55"/>
        <end position="67"/>
    </location>
</feature>
<evidence type="ECO:0000313" key="2">
    <source>
        <dbReference type="EMBL" id="GIX80734.1"/>
    </source>
</evidence>
<keyword evidence="3" id="KW-1185">Reference proteome</keyword>
<evidence type="ECO:0000256" key="1">
    <source>
        <dbReference type="SAM" id="MobiDB-lite"/>
    </source>
</evidence>
<gene>
    <name evidence="2" type="ORF">CDAR_481181</name>
</gene>
<protein>
    <submittedName>
        <fullName evidence="2">Uncharacterized protein</fullName>
    </submittedName>
</protein>
<dbReference type="AlphaFoldDB" id="A0AAV4N8R1"/>
<dbReference type="Proteomes" id="UP001054837">
    <property type="component" value="Unassembled WGS sequence"/>
</dbReference>
<comment type="caution">
    <text evidence="2">The sequence shown here is derived from an EMBL/GenBank/DDBJ whole genome shotgun (WGS) entry which is preliminary data.</text>
</comment>
<accession>A0AAV4N8R1</accession>
<organism evidence="2 3">
    <name type="scientific">Caerostris darwini</name>
    <dbReference type="NCBI Taxonomy" id="1538125"/>
    <lineage>
        <taxon>Eukaryota</taxon>
        <taxon>Metazoa</taxon>
        <taxon>Ecdysozoa</taxon>
        <taxon>Arthropoda</taxon>
        <taxon>Chelicerata</taxon>
        <taxon>Arachnida</taxon>
        <taxon>Araneae</taxon>
        <taxon>Araneomorphae</taxon>
        <taxon>Entelegynae</taxon>
        <taxon>Araneoidea</taxon>
        <taxon>Araneidae</taxon>
        <taxon>Caerostris</taxon>
    </lineage>
</organism>
<name>A0AAV4N8R1_9ARAC</name>
<feature type="compositionally biased region" description="Acidic residues" evidence="1">
    <location>
        <begin position="115"/>
        <end position="133"/>
    </location>
</feature>
<dbReference type="EMBL" id="BPLQ01001323">
    <property type="protein sequence ID" value="GIX80734.1"/>
    <property type="molecule type" value="Genomic_DNA"/>
</dbReference>
<evidence type="ECO:0000313" key="3">
    <source>
        <dbReference type="Proteomes" id="UP001054837"/>
    </source>
</evidence>
<feature type="compositionally biased region" description="Basic residues" evidence="1">
    <location>
        <begin position="101"/>
        <end position="111"/>
    </location>
</feature>
<feature type="compositionally biased region" description="Basic residues" evidence="1">
    <location>
        <begin position="83"/>
        <end position="93"/>
    </location>
</feature>
<feature type="region of interest" description="Disordered" evidence="1">
    <location>
        <begin position="36"/>
        <end position="140"/>
    </location>
</feature>
<reference evidence="2 3" key="1">
    <citation type="submission" date="2021-06" db="EMBL/GenBank/DDBJ databases">
        <title>Caerostris darwini draft genome.</title>
        <authorList>
            <person name="Kono N."/>
            <person name="Arakawa K."/>
        </authorList>
    </citation>
    <scope>NUCLEOTIDE SEQUENCE [LARGE SCALE GENOMIC DNA]</scope>
</reference>